<dbReference type="InterPro" id="IPR029044">
    <property type="entry name" value="Nucleotide-diphossugar_trans"/>
</dbReference>
<dbReference type="Pfam" id="PF01501">
    <property type="entry name" value="Glyco_transf_8"/>
    <property type="match status" value="1"/>
</dbReference>
<evidence type="ECO:0000256" key="7">
    <source>
        <dbReference type="ARBA" id="ARBA00022989"/>
    </source>
</evidence>
<evidence type="ECO:0000256" key="2">
    <source>
        <dbReference type="ARBA" id="ARBA00006351"/>
    </source>
</evidence>
<comment type="pathway">
    <text evidence="1">Glycan metabolism; pectin biosynthesis.</text>
</comment>
<feature type="signal peptide" evidence="11">
    <location>
        <begin position="1"/>
        <end position="24"/>
    </location>
</feature>
<dbReference type="GO" id="GO:0016757">
    <property type="term" value="F:glycosyltransferase activity"/>
    <property type="evidence" value="ECO:0007669"/>
    <property type="project" value="UniProtKB-KW"/>
</dbReference>
<dbReference type="AlphaFoldDB" id="A0A2P5X5U0"/>
<keyword evidence="8" id="KW-0472">Membrane</keyword>
<feature type="chain" id="PRO_5015149713" description="Hexosyltransferase" evidence="11">
    <location>
        <begin position="25"/>
        <end position="1041"/>
    </location>
</feature>
<evidence type="ECO:0008006" key="14">
    <source>
        <dbReference type="Google" id="ProtNLM"/>
    </source>
</evidence>
<keyword evidence="11" id="KW-0732">Signal</keyword>
<evidence type="ECO:0000256" key="1">
    <source>
        <dbReference type="ARBA" id="ARBA00004877"/>
    </source>
</evidence>
<keyword evidence="4" id="KW-0808">Transferase</keyword>
<keyword evidence="7" id="KW-1133">Transmembrane helix</keyword>
<keyword evidence="5" id="KW-0812">Transmembrane</keyword>
<evidence type="ECO:0000313" key="12">
    <source>
        <dbReference type="EMBL" id="PPR98713.1"/>
    </source>
</evidence>
<evidence type="ECO:0000256" key="3">
    <source>
        <dbReference type="ARBA" id="ARBA00022676"/>
    </source>
</evidence>
<comment type="subcellular location">
    <subcellularLocation>
        <location evidence="10">Endomembrane system</location>
        <topology evidence="10">Single-pass type II membrane protein</topology>
    </subcellularLocation>
</comment>
<evidence type="ECO:0000256" key="5">
    <source>
        <dbReference type="ARBA" id="ARBA00022692"/>
    </source>
</evidence>
<sequence length="1041" mass="118255">MRFILYAAALLLLHFFLTVSFCLAIRTTVGGDGLGFRFPEAPYYRNGVECPVSSGDRNLVQVAMTLDFEYLRGSIAAIHSVVRHASCPENIFFHFIAAEFDPASPRVLSKLVRSTFPSLNFRIYIFREDTVINLISSSIRQALENPLNYARNYLGDMLDLQVDRVIYLDSDLVLVDDILKLWNTTLTNSRVIGAPEYCHANFTKYFTAGFWSDPVISRVFRSRKPCYFNTGVMVMDLVRWREGNYRKRIENWMEIQRKKKIYELGSLPPYLLVFAGNVEGIDHRWNQHGLGGDNIRGSCRSLHPGPVSLLHWSGKGKPWVRLDGGNPCPLDHIWESYDLYKGNLIKHQSFPSAFANFFEYPSYLVKMGDKLDLNLCARIFVEANSYSSMAVVASNQEAVALGVIVTQGEGNLPKLLLTSGHGSEVEIYLFGGCITSWKVPSGRGLPFVQLDVVFDKKKPIKLILHPSLYLYMAVHVSFEGFRRLWKYLLHFELEKRKTCEPLRTNLIPFAGYILAPLNRQSSVLRTMTAVALLLCQAFKVPFRVNDVLPVLPRQVSWPVLNSLHSAVDLLPAFVGSVTPNNGSIDWKGACFHGNEARLEFTSSDRDDSGLGGGVLHLTTSEAHSWTCMDLYVFATPYRITWDYYFSAREHTLKFDSWEEAAELEYHGISVFLMPSGMLGTLLSLVDVLPLFSNTVWGQNANLAFLKTHMGASFEKRPKPWRTVVNPEDVHSGDFLAVSKIRGRWGGFETLEKWVTGAFAGHTAVCLKDDMGNLWVAESGHENEKVLITLFKLTFCCDQSPSSFGWVKGYVGRDCFRLEWWEGEEIIVVIPWDEWWELSLKDNSNPQIALLPLHPDIRAKFNSTAAWEYARSMSGKPYGYHNMIFSWIDTVADNYPPPLDAHLVISVMSMWTRVQPAYAANMWNEALNKRLGTEDLDLYGILEETERRRITFDQLLTIPEQDEWVYSDGKSTTCVAFILEMYKEAGVFGPLSNSIQVTEFTIRDAYMLKIFENNQTNLPSWCNNGDGRLPFCQILGLRDVKS</sequence>
<gene>
    <name evidence="12" type="ORF">GOBAR_AA21956</name>
</gene>
<dbReference type="Proteomes" id="UP000239757">
    <property type="component" value="Unassembled WGS sequence"/>
</dbReference>
<dbReference type="SUPFAM" id="SSF53448">
    <property type="entry name" value="Nucleotide-diphospho-sugar transferases"/>
    <property type="match status" value="1"/>
</dbReference>
<keyword evidence="3" id="KW-0328">Glycosyltransferase</keyword>
<dbReference type="Gene3D" id="3.90.550.10">
    <property type="entry name" value="Spore Coat Polysaccharide Biosynthesis Protein SpsA, Chain A"/>
    <property type="match status" value="1"/>
</dbReference>
<accession>A0A2P5X5U0</accession>
<evidence type="ECO:0000313" key="13">
    <source>
        <dbReference type="Proteomes" id="UP000239757"/>
    </source>
</evidence>
<evidence type="ECO:0000256" key="10">
    <source>
        <dbReference type="ARBA" id="ARBA00060399"/>
    </source>
</evidence>
<organism evidence="12 13">
    <name type="scientific">Gossypium barbadense</name>
    <name type="common">Sea Island cotton</name>
    <name type="synonym">Hibiscus barbadensis</name>
    <dbReference type="NCBI Taxonomy" id="3634"/>
    <lineage>
        <taxon>Eukaryota</taxon>
        <taxon>Viridiplantae</taxon>
        <taxon>Streptophyta</taxon>
        <taxon>Embryophyta</taxon>
        <taxon>Tracheophyta</taxon>
        <taxon>Spermatophyta</taxon>
        <taxon>Magnoliopsida</taxon>
        <taxon>eudicotyledons</taxon>
        <taxon>Gunneridae</taxon>
        <taxon>Pentapetalae</taxon>
        <taxon>rosids</taxon>
        <taxon>malvids</taxon>
        <taxon>Malvales</taxon>
        <taxon>Malvaceae</taxon>
        <taxon>Malvoideae</taxon>
        <taxon>Gossypium</taxon>
    </lineage>
</organism>
<evidence type="ECO:0000256" key="11">
    <source>
        <dbReference type="SAM" id="SignalP"/>
    </source>
</evidence>
<comment type="similarity">
    <text evidence="2">Belongs to the glycosyltransferase 8 family.</text>
</comment>
<evidence type="ECO:0000256" key="4">
    <source>
        <dbReference type="ARBA" id="ARBA00022679"/>
    </source>
</evidence>
<dbReference type="PANTHER" id="PTHR31354">
    <property type="entry name" value="OS01G0793500 PROTEIN"/>
    <property type="match status" value="1"/>
</dbReference>
<dbReference type="GO" id="GO:0012505">
    <property type="term" value="C:endomembrane system"/>
    <property type="evidence" value="ECO:0007669"/>
    <property type="project" value="UniProtKB-SubCell"/>
</dbReference>
<reference evidence="12 13" key="1">
    <citation type="submission" date="2015-01" db="EMBL/GenBank/DDBJ databases">
        <title>Genome of allotetraploid Gossypium barbadense reveals genomic plasticity and fiber elongation in cotton evolution.</title>
        <authorList>
            <person name="Chen X."/>
            <person name="Liu X."/>
            <person name="Zhao B."/>
            <person name="Zheng H."/>
            <person name="Hu Y."/>
            <person name="Lu G."/>
            <person name="Yang C."/>
            <person name="Chen J."/>
            <person name="Shan C."/>
            <person name="Zhang L."/>
            <person name="Zhou Y."/>
            <person name="Wang L."/>
            <person name="Guo W."/>
            <person name="Bai Y."/>
            <person name="Ruan J."/>
            <person name="Shangguan X."/>
            <person name="Mao Y."/>
            <person name="Jiang J."/>
            <person name="Zhu Y."/>
            <person name="Lei J."/>
            <person name="Kang H."/>
            <person name="Chen S."/>
            <person name="He X."/>
            <person name="Wang R."/>
            <person name="Wang Y."/>
            <person name="Chen J."/>
            <person name="Wang L."/>
            <person name="Yu S."/>
            <person name="Wang B."/>
            <person name="Wei J."/>
            <person name="Song S."/>
            <person name="Lu X."/>
            <person name="Gao Z."/>
            <person name="Gu W."/>
            <person name="Deng X."/>
            <person name="Ma D."/>
            <person name="Wang S."/>
            <person name="Liang W."/>
            <person name="Fang L."/>
            <person name="Cai C."/>
            <person name="Zhu X."/>
            <person name="Zhou B."/>
            <person name="Zhang Y."/>
            <person name="Chen Z."/>
            <person name="Xu S."/>
            <person name="Zhu R."/>
            <person name="Wang S."/>
            <person name="Zhang T."/>
            <person name="Zhao G."/>
        </authorList>
    </citation>
    <scope>NUCLEOTIDE SEQUENCE [LARGE SCALE GENOMIC DNA]</scope>
    <source>
        <strain evidence="13">cv. Xinhai21</strain>
        <tissue evidence="12">Leaf</tissue>
    </source>
</reference>
<dbReference type="InterPro" id="IPR002495">
    <property type="entry name" value="Glyco_trans_8"/>
</dbReference>
<evidence type="ECO:0000256" key="6">
    <source>
        <dbReference type="ARBA" id="ARBA00022968"/>
    </source>
</evidence>
<protein>
    <recommendedName>
        <fullName evidence="14">Hexosyltransferase</fullName>
    </recommendedName>
</protein>
<evidence type="ECO:0000256" key="9">
    <source>
        <dbReference type="ARBA" id="ARBA00023180"/>
    </source>
</evidence>
<name>A0A2P5X5U0_GOSBA</name>
<dbReference type="OrthoDB" id="1847654at2759"/>
<proteinExistence type="inferred from homology"/>
<dbReference type="PANTHER" id="PTHR31354:SF7">
    <property type="entry name" value="OS09G0392000 PROTEIN"/>
    <property type="match status" value="1"/>
</dbReference>
<keyword evidence="6" id="KW-0735">Signal-anchor</keyword>
<dbReference type="FunFam" id="3.90.550.10:FF:000024">
    <property type="entry name" value="Hexosyltransferase"/>
    <property type="match status" value="1"/>
</dbReference>
<evidence type="ECO:0000256" key="8">
    <source>
        <dbReference type="ARBA" id="ARBA00023136"/>
    </source>
</evidence>
<keyword evidence="9" id="KW-0325">Glycoprotein</keyword>
<dbReference type="EMBL" id="KZ665607">
    <property type="protein sequence ID" value="PPR98713.1"/>
    <property type="molecule type" value="Genomic_DNA"/>
</dbReference>